<keyword evidence="14" id="KW-1185">Reference proteome</keyword>
<dbReference type="GO" id="GO:0016020">
    <property type="term" value="C:membrane"/>
    <property type="evidence" value="ECO:0007669"/>
    <property type="project" value="GOC"/>
</dbReference>
<dbReference type="EMBL" id="CP003984">
    <property type="protein sequence ID" value="AII86603.1"/>
    <property type="molecule type" value="Genomic_DNA"/>
</dbReference>
<dbReference type="HAMAP" id="MF_00388">
    <property type="entry name" value="LpxC"/>
    <property type="match status" value="1"/>
</dbReference>
<proteinExistence type="inferred from homology"/>
<keyword evidence="7 12" id="KW-0479">Metal-binding</keyword>
<dbReference type="PANTHER" id="PTHR33694">
    <property type="entry name" value="UDP-3-O-ACYL-N-ACETYLGLUCOSAMINE DEACETYLASE 1, MITOCHONDRIAL-RELATED"/>
    <property type="match status" value="1"/>
</dbReference>
<comment type="pathway">
    <text evidence="3 12">Glycolipid biosynthesis; lipid IV(A) biosynthesis; lipid IV(A) from (3R)-3-hydroxytetradecanoyl-[acyl-carrier-protein] and UDP-N-acetyl-alpha-D-glucosamine: step 2/6.</text>
</comment>
<dbReference type="GO" id="GO:0046872">
    <property type="term" value="F:metal ion binding"/>
    <property type="evidence" value="ECO:0007669"/>
    <property type="project" value="UniProtKB-KW"/>
</dbReference>
<dbReference type="AlphaFoldDB" id="A0AAN0RI52"/>
<dbReference type="InterPro" id="IPR004463">
    <property type="entry name" value="UDP-acyl_GlcNac_deAcase"/>
</dbReference>
<dbReference type="InterPro" id="IPR011334">
    <property type="entry name" value="UDP-acyl_GlcNac_deAcase_C"/>
</dbReference>
<dbReference type="SUPFAM" id="SSF54211">
    <property type="entry name" value="Ribosomal protein S5 domain 2-like"/>
    <property type="match status" value="2"/>
</dbReference>
<organism evidence="13 14">
    <name type="scientific">Planktomarina temperata RCA23</name>
    <dbReference type="NCBI Taxonomy" id="666509"/>
    <lineage>
        <taxon>Bacteria</taxon>
        <taxon>Pseudomonadati</taxon>
        <taxon>Pseudomonadota</taxon>
        <taxon>Alphaproteobacteria</taxon>
        <taxon>Rhodobacterales</taxon>
        <taxon>Paracoccaceae</taxon>
        <taxon>Planktomarina</taxon>
    </lineage>
</organism>
<comment type="catalytic activity">
    <reaction evidence="11 12">
        <text>a UDP-3-O-[(3R)-3-hydroxyacyl]-N-acetyl-alpha-D-glucosamine + H2O = a UDP-3-O-[(3R)-3-hydroxyacyl]-alpha-D-glucosamine + acetate</text>
        <dbReference type="Rhea" id="RHEA:67816"/>
        <dbReference type="ChEBI" id="CHEBI:15377"/>
        <dbReference type="ChEBI" id="CHEBI:30089"/>
        <dbReference type="ChEBI" id="CHEBI:137740"/>
        <dbReference type="ChEBI" id="CHEBI:173225"/>
        <dbReference type="EC" id="3.5.1.108"/>
    </reaction>
</comment>
<evidence type="ECO:0000256" key="2">
    <source>
        <dbReference type="ARBA" id="ARBA00002923"/>
    </source>
</evidence>
<name>A0AAN0RI52_9RHOB</name>
<evidence type="ECO:0000256" key="4">
    <source>
        <dbReference type="ARBA" id="ARBA00012745"/>
    </source>
</evidence>
<dbReference type="GO" id="GO:0009245">
    <property type="term" value="P:lipid A biosynthetic process"/>
    <property type="evidence" value="ECO:0007669"/>
    <property type="project" value="UniProtKB-UniRule"/>
</dbReference>
<dbReference type="RefSeq" id="WP_044049442.1">
    <property type="nucleotide sequence ID" value="NZ_CP003984.1"/>
</dbReference>
<dbReference type="Gene3D" id="3.30.1700.10">
    <property type="entry name" value="lpxc deacetylase, domain 2"/>
    <property type="match status" value="1"/>
</dbReference>
<dbReference type="NCBIfam" id="TIGR00325">
    <property type="entry name" value="lpxC"/>
    <property type="match status" value="1"/>
</dbReference>
<dbReference type="EC" id="3.5.1.108" evidence="4 12"/>
<evidence type="ECO:0000313" key="13">
    <source>
        <dbReference type="EMBL" id="AII86603.1"/>
    </source>
</evidence>
<evidence type="ECO:0000256" key="3">
    <source>
        <dbReference type="ARBA" id="ARBA00005002"/>
    </source>
</evidence>
<feature type="active site" description="Proton donor" evidence="12">
    <location>
        <position position="262"/>
    </location>
</feature>
<evidence type="ECO:0000256" key="7">
    <source>
        <dbReference type="ARBA" id="ARBA00022723"/>
    </source>
</evidence>
<comment type="similarity">
    <text evidence="12">Belongs to the LpxC family.</text>
</comment>
<comment type="cofactor">
    <cofactor evidence="1 12">
        <name>Zn(2+)</name>
        <dbReference type="ChEBI" id="CHEBI:29105"/>
    </cofactor>
</comment>
<evidence type="ECO:0000256" key="10">
    <source>
        <dbReference type="ARBA" id="ARBA00023098"/>
    </source>
</evidence>
<keyword evidence="8 12" id="KW-0378">Hydrolase</keyword>
<evidence type="ECO:0000256" key="1">
    <source>
        <dbReference type="ARBA" id="ARBA00001947"/>
    </source>
</evidence>
<evidence type="ECO:0000256" key="8">
    <source>
        <dbReference type="ARBA" id="ARBA00022801"/>
    </source>
</evidence>
<feature type="binding site" evidence="12">
    <location>
        <position position="235"/>
    </location>
    <ligand>
        <name>Zn(2+)</name>
        <dbReference type="ChEBI" id="CHEBI:29105"/>
    </ligand>
</feature>
<keyword evidence="5 12" id="KW-0444">Lipid biosynthesis</keyword>
<reference evidence="13 14" key="1">
    <citation type="journal article" date="2014" name="ISME J.">
        <title>Adaptation of an abundant Roseobacter RCA organism to pelagic systems revealed by genomic and transcriptomic analyses.</title>
        <authorList>
            <person name="Voget S."/>
            <person name="Wemheuer B."/>
            <person name="Brinkhoff T."/>
            <person name="Vollmers J."/>
            <person name="Dietrich S."/>
            <person name="Giebel H.A."/>
            <person name="Beardsley C."/>
            <person name="Sardemann C."/>
            <person name="Bakenhus I."/>
            <person name="Billerbeck S."/>
            <person name="Daniel R."/>
            <person name="Simon M."/>
        </authorList>
    </citation>
    <scope>NUCLEOTIDE SEQUENCE [LARGE SCALE GENOMIC DNA]</scope>
    <source>
        <strain evidence="13 14">RCA23</strain>
    </source>
</reference>
<sequence>MQKTLKSEVVFTGVGLHCGRDVTLRVRPAAAQTGIWFRRTDVSDADPYISANWQCAVHTALCTRLVNADGLGVSTVEHVMAAIAGCGINNAVVELDGPEVPIMDGSALEFVRGFLKAGLIEQAAPVQVLEILQTVEVQENGAYAALMPFGGIEMDFSIDFPDAAIGQQSKTLNLANGSFVHELCDSRTFCRNSDVQVMRSNGLALGGTLMNAVVIEGADVLSPGGMRHPDEPVRHKMLDAMGDLALAGGPIIGRYVGRRAGHTLTNKLLRKLFSQPGAFRRVDCDAQMSERLPGAGLAQEDVRIYA</sequence>
<dbReference type="InterPro" id="IPR020568">
    <property type="entry name" value="Ribosomal_Su5_D2-typ_SF"/>
</dbReference>
<evidence type="ECO:0000256" key="5">
    <source>
        <dbReference type="ARBA" id="ARBA00022516"/>
    </source>
</evidence>
<dbReference type="KEGG" id="ptp:RCA23_c10520"/>
<evidence type="ECO:0000313" key="14">
    <source>
        <dbReference type="Proteomes" id="UP000028680"/>
    </source>
</evidence>
<keyword evidence="9 12" id="KW-0862">Zinc</keyword>
<dbReference type="InterPro" id="IPR015870">
    <property type="entry name" value="UDP-acyl_N-AcGlcN_deAcase_N"/>
</dbReference>
<dbReference type="Proteomes" id="UP000028680">
    <property type="component" value="Chromosome"/>
</dbReference>
<dbReference type="GO" id="GO:0103117">
    <property type="term" value="F:UDP-3-O-acyl-N-acetylglucosamine deacetylase activity"/>
    <property type="evidence" value="ECO:0007669"/>
    <property type="project" value="UniProtKB-UniRule"/>
</dbReference>
<feature type="binding site" evidence="12">
    <location>
        <position position="239"/>
    </location>
    <ligand>
        <name>Zn(2+)</name>
        <dbReference type="ChEBI" id="CHEBI:29105"/>
    </ligand>
</feature>
<accession>A0AAN0RI52</accession>
<evidence type="ECO:0000256" key="12">
    <source>
        <dbReference type="HAMAP-Rule" id="MF_00388"/>
    </source>
</evidence>
<comment type="function">
    <text evidence="2 12">Catalyzes the hydrolysis of UDP-3-O-myristoyl-N-acetylglucosamine to form UDP-3-O-myristoylglucosamine and acetate, the committed step in lipid A biosynthesis.</text>
</comment>
<keyword evidence="6 12" id="KW-0441">Lipid A biosynthesis</keyword>
<protein>
    <recommendedName>
        <fullName evidence="4 12">UDP-3-O-acyl-N-acetylglucosamine deacetylase</fullName>
        <shortName evidence="12">UDP-3-O-acyl-GlcNAc deacetylase</shortName>
        <ecNumber evidence="4 12">3.5.1.108</ecNumber>
    </recommendedName>
    <alternativeName>
        <fullName evidence="12">UDP-3-O-[R-3-hydroxymyristoyl]-N-acetylglucosamine deacetylase</fullName>
    </alternativeName>
</protein>
<dbReference type="GeneID" id="93367124"/>
<gene>
    <name evidence="12 13" type="primary">lpxC</name>
    <name evidence="13" type="ORF">RCA23_c10520</name>
</gene>
<keyword evidence="10 12" id="KW-0443">Lipid metabolism</keyword>
<dbReference type="Gene3D" id="3.30.230.20">
    <property type="entry name" value="lpxc deacetylase, domain 1"/>
    <property type="match status" value="1"/>
</dbReference>
<evidence type="ECO:0000256" key="11">
    <source>
        <dbReference type="ARBA" id="ARBA00024535"/>
    </source>
</evidence>
<evidence type="ECO:0000256" key="9">
    <source>
        <dbReference type="ARBA" id="ARBA00022833"/>
    </source>
</evidence>
<evidence type="ECO:0000256" key="6">
    <source>
        <dbReference type="ARBA" id="ARBA00022556"/>
    </source>
</evidence>
<dbReference type="PANTHER" id="PTHR33694:SF1">
    <property type="entry name" value="UDP-3-O-ACYL-N-ACETYLGLUCOSAMINE DEACETYLASE 1, MITOCHONDRIAL-RELATED"/>
    <property type="match status" value="1"/>
</dbReference>
<feature type="binding site" evidence="12">
    <location>
        <position position="78"/>
    </location>
    <ligand>
        <name>Zn(2+)</name>
        <dbReference type="ChEBI" id="CHEBI:29105"/>
    </ligand>
</feature>
<dbReference type="Pfam" id="PF03331">
    <property type="entry name" value="LpxC"/>
    <property type="match status" value="1"/>
</dbReference>